<dbReference type="Gene3D" id="6.20.190.10">
    <property type="entry name" value="Nutrient germinant receptor protein C, domain 1"/>
    <property type="match status" value="1"/>
</dbReference>
<feature type="domain" description="Spore germination protein N-terminal" evidence="9">
    <location>
        <begin position="23"/>
        <end position="202"/>
    </location>
</feature>
<keyword evidence="6" id="KW-0564">Palmitate</keyword>
<dbReference type="AlphaFoldDB" id="A0A0C2VH68"/>
<comment type="subcellular location">
    <subcellularLocation>
        <location evidence="1">Membrane</location>
        <topology evidence="1">Lipid-anchor</topology>
    </subcellularLocation>
</comment>
<protein>
    <submittedName>
        <fullName evidence="10">Germination protein Ger(X)C</fullName>
    </submittedName>
</protein>
<evidence type="ECO:0000256" key="3">
    <source>
        <dbReference type="ARBA" id="ARBA00022544"/>
    </source>
</evidence>
<evidence type="ECO:0000256" key="7">
    <source>
        <dbReference type="ARBA" id="ARBA00023288"/>
    </source>
</evidence>
<dbReference type="PATRIC" id="fig|889306.3.peg.1676"/>
<comment type="caution">
    <text evidence="10">The sequence shown here is derived from an EMBL/GenBank/DDBJ whole genome shotgun (WGS) entry which is preliminary data.</text>
</comment>
<dbReference type="Gene3D" id="3.30.300.210">
    <property type="entry name" value="Nutrient germinant receptor protein C, domain 3"/>
    <property type="match status" value="1"/>
</dbReference>
<dbReference type="InterPro" id="IPR046953">
    <property type="entry name" value="Spore_GerAC-like_C"/>
</dbReference>
<dbReference type="NCBIfam" id="TIGR02887">
    <property type="entry name" value="spore_ger_x_C"/>
    <property type="match status" value="1"/>
</dbReference>
<dbReference type="PANTHER" id="PTHR35789">
    <property type="entry name" value="SPORE GERMINATION PROTEIN B3"/>
    <property type="match status" value="1"/>
</dbReference>
<evidence type="ECO:0000256" key="5">
    <source>
        <dbReference type="ARBA" id="ARBA00023136"/>
    </source>
</evidence>
<evidence type="ECO:0000259" key="9">
    <source>
        <dbReference type="Pfam" id="PF25198"/>
    </source>
</evidence>
<dbReference type="PROSITE" id="PS51257">
    <property type="entry name" value="PROKAR_LIPOPROTEIN"/>
    <property type="match status" value="1"/>
</dbReference>
<keyword evidence="4" id="KW-0732">Signal</keyword>
<evidence type="ECO:0000256" key="4">
    <source>
        <dbReference type="ARBA" id="ARBA00022729"/>
    </source>
</evidence>
<keyword evidence="3" id="KW-0309">Germination</keyword>
<evidence type="ECO:0000313" key="10">
    <source>
        <dbReference type="EMBL" id="KIL48222.1"/>
    </source>
</evidence>
<keyword evidence="11" id="KW-1185">Reference proteome</keyword>
<dbReference type="InterPro" id="IPR038501">
    <property type="entry name" value="Spore_GerAC_C_sf"/>
</dbReference>
<dbReference type="Pfam" id="PF05504">
    <property type="entry name" value="Spore_GerAC"/>
    <property type="match status" value="1"/>
</dbReference>
<dbReference type="Proteomes" id="UP000031938">
    <property type="component" value="Unassembled WGS sequence"/>
</dbReference>
<evidence type="ECO:0000256" key="6">
    <source>
        <dbReference type="ARBA" id="ARBA00023139"/>
    </source>
</evidence>
<sequence>MRYKKILLFLLIICITTISGCWNKKELNELSIISALGIDKNEEGEYVKTFQIINPKNVAGALQGGGGGQGPAVTVYSATGKTILDSHYMGSTKISRRLYMAHTNLLVISEELAREEGIIKILDAFERDPEIRPTTTIVIAHEAKAEDIVKSLTAIDNIPADKVVKTLETSERVWGGELKVTLQGVIKKLTDSGTDPLITGVRVIGDPEKGKKIENIQASELDATLEADGLAIFKNGKLINWLHGDNARGAVWVLDKLKKTIVNLEWEGVKDVIGYQVMRQNTEVSAAIKNEQPEITVHVRAEGDIREVRNPVKLSDPDVLRKIEKLAEKEIKRQIEGSVEFAKENKTDIFGFGDEVHRSYPDAWKDFGKDWQETVFPEIKVDVKVDAFIRRTGLRNNSYLSDYENSH</sequence>
<dbReference type="InterPro" id="IPR057336">
    <property type="entry name" value="GerAC_N"/>
</dbReference>
<dbReference type="EMBL" id="JXRP01000013">
    <property type="protein sequence ID" value="KIL48222.1"/>
    <property type="molecule type" value="Genomic_DNA"/>
</dbReference>
<dbReference type="RefSeq" id="WP_041087830.1">
    <property type="nucleotide sequence ID" value="NZ_JXRP01000013.1"/>
</dbReference>
<name>A0A0C2VH68_9BACL</name>
<dbReference type="OrthoDB" id="9816067at2"/>
<feature type="domain" description="Spore germination GerAC-like C-terminal" evidence="8">
    <location>
        <begin position="228"/>
        <end position="393"/>
    </location>
</feature>
<dbReference type="InterPro" id="IPR008844">
    <property type="entry name" value="Spore_GerAC-like"/>
</dbReference>
<keyword evidence="5" id="KW-0472">Membrane</keyword>
<evidence type="ECO:0000256" key="1">
    <source>
        <dbReference type="ARBA" id="ARBA00004635"/>
    </source>
</evidence>
<dbReference type="PANTHER" id="PTHR35789:SF1">
    <property type="entry name" value="SPORE GERMINATION PROTEIN B3"/>
    <property type="match status" value="1"/>
</dbReference>
<comment type="similarity">
    <text evidence="2">Belongs to the GerABKC lipoprotein family.</text>
</comment>
<organism evidence="10 11">
    <name type="scientific">Jeotgalibacillus soli</name>
    <dbReference type="NCBI Taxonomy" id="889306"/>
    <lineage>
        <taxon>Bacteria</taxon>
        <taxon>Bacillati</taxon>
        <taxon>Bacillota</taxon>
        <taxon>Bacilli</taxon>
        <taxon>Bacillales</taxon>
        <taxon>Caryophanaceae</taxon>
        <taxon>Jeotgalibacillus</taxon>
    </lineage>
</organism>
<dbReference type="STRING" id="889306.KP78_16690"/>
<proteinExistence type="inferred from homology"/>
<evidence type="ECO:0000259" key="8">
    <source>
        <dbReference type="Pfam" id="PF05504"/>
    </source>
</evidence>
<dbReference type="Pfam" id="PF25198">
    <property type="entry name" value="Spore_GerAC_N"/>
    <property type="match status" value="1"/>
</dbReference>
<keyword evidence="7" id="KW-0449">Lipoprotein</keyword>
<dbReference type="GO" id="GO:0009847">
    <property type="term" value="P:spore germination"/>
    <property type="evidence" value="ECO:0007669"/>
    <property type="project" value="InterPro"/>
</dbReference>
<dbReference type="GO" id="GO:0016020">
    <property type="term" value="C:membrane"/>
    <property type="evidence" value="ECO:0007669"/>
    <property type="project" value="UniProtKB-SubCell"/>
</dbReference>
<gene>
    <name evidence="10" type="ORF">KP78_16690</name>
</gene>
<evidence type="ECO:0000313" key="11">
    <source>
        <dbReference type="Proteomes" id="UP000031938"/>
    </source>
</evidence>
<evidence type="ECO:0000256" key="2">
    <source>
        <dbReference type="ARBA" id="ARBA00007886"/>
    </source>
</evidence>
<accession>A0A0C2VH68</accession>
<reference evidence="10 11" key="1">
    <citation type="submission" date="2015-01" db="EMBL/GenBank/DDBJ databases">
        <title>Genome sequencing of Jeotgalibacillus soli.</title>
        <authorList>
            <person name="Goh K.M."/>
            <person name="Chan K.-G."/>
            <person name="Yaakop A.S."/>
            <person name="Ee R."/>
            <person name="Gan H.M."/>
            <person name="Chan C.S."/>
        </authorList>
    </citation>
    <scope>NUCLEOTIDE SEQUENCE [LARGE SCALE GENOMIC DNA]</scope>
    <source>
        <strain evidence="10 11">P9</strain>
    </source>
</reference>